<evidence type="ECO:0000313" key="2">
    <source>
        <dbReference type="EMBL" id="CAB4986345.1"/>
    </source>
</evidence>
<reference evidence="2" key="1">
    <citation type="submission" date="2020-05" db="EMBL/GenBank/DDBJ databases">
        <authorList>
            <person name="Chiriac C."/>
            <person name="Salcher M."/>
            <person name="Ghai R."/>
            <person name="Kavagutti S V."/>
        </authorList>
    </citation>
    <scope>NUCLEOTIDE SEQUENCE</scope>
</reference>
<dbReference type="EMBL" id="CAFBON010000074">
    <property type="protein sequence ID" value="CAB4986345.1"/>
    <property type="molecule type" value="Genomic_DNA"/>
</dbReference>
<protein>
    <submittedName>
        <fullName evidence="2">Unannotated protein</fullName>
    </submittedName>
</protein>
<proteinExistence type="predicted"/>
<gene>
    <name evidence="2" type="ORF">UFOPK3954_00871</name>
</gene>
<dbReference type="AlphaFoldDB" id="A0A6J7N2E9"/>
<feature type="compositionally biased region" description="Polar residues" evidence="1">
    <location>
        <begin position="99"/>
        <end position="114"/>
    </location>
</feature>
<evidence type="ECO:0000256" key="1">
    <source>
        <dbReference type="SAM" id="MobiDB-lite"/>
    </source>
</evidence>
<accession>A0A6J7N2E9</accession>
<feature type="region of interest" description="Disordered" evidence="1">
    <location>
        <begin position="97"/>
        <end position="116"/>
    </location>
</feature>
<sequence>MSCLDRCTHESLPRVADPRGARVGDDRNGPAGVQHLEHLTGGCVLGVVVDPSQAPGCHPGVLEQSSRAPGVLAAHEVRGGKRLDGSRGEVTQVADGCGNEQQGSHDQSRTSTMSPMCRSQRANEPACASMTVRDPMTGAATRCFCIRAILITVPS</sequence>
<organism evidence="2">
    <name type="scientific">freshwater metagenome</name>
    <dbReference type="NCBI Taxonomy" id="449393"/>
    <lineage>
        <taxon>unclassified sequences</taxon>
        <taxon>metagenomes</taxon>
        <taxon>ecological metagenomes</taxon>
    </lineage>
</organism>
<name>A0A6J7N2E9_9ZZZZ</name>